<keyword evidence="6 8" id="KW-0949">S-adenosyl-L-methionine</keyword>
<name>A0AAD9R7D9_ACRCE</name>
<dbReference type="EC" id="2.1.1.77" evidence="8"/>
<comment type="catalytic activity">
    <reaction evidence="7">
        <text>[protein]-L-isoaspartate + S-adenosyl-L-methionine = [protein]-L-isoaspartate alpha-methyl ester + S-adenosyl-L-homocysteine</text>
        <dbReference type="Rhea" id="RHEA:12705"/>
        <dbReference type="Rhea" id="RHEA-COMP:12143"/>
        <dbReference type="Rhea" id="RHEA-COMP:12144"/>
        <dbReference type="ChEBI" id="CHEBI:57856"/>
        <dbReference type="ChEBI" id="CHEBI:59789"/>
        <dbReference type="ChEBI" id="CHEBI:90596"/>
        <dbReference type="ChEBI" id="CHEBI:90598"/>
        <dbReference type="EC" id="2.1.1.77"/>
    </reaction>
    <physiologicalReaction direction="left-to-right" evidence="7">
        <dbReference type="Rhea" id="RHEA:12706"/>
    </physiologicalReaction>
</comment>
<reference evidence="10" key="2">
    <citation type="journal article" date="2023" name="Science">
        <title>Genomic signatures of disease resistance in endangered staghorn corals.</title>
        <authorList>
            <person name="Vollmer S.V."/>
            <person name="Selwyn J.D."/>
            <person name="Despard B.A."/>
            <person name="Roesel C.L."/>
        </authorList>
    </citation>
    <scope>NUCLEOTIDE SEQUENCE</scope>
    <source>
        <strain evidence="10">K2</strain>
    </source>
</reference>
<evidence type="ECO:0000313" key="10">
    <source>
        <dbReference type="EMBL" id="KAK2574225.1"/>
    </source>
</evidence>
<evidence type="ECO:0000256" key="6">
    <source>
        <dbReference type="ARBA" id="ARBA00022691"/>
    </source>
</evidence>
<evidence type="ECO:0000256" key="1">
    <source>
        <dbReference type="ARBA" id="ARBA00004496"/>
    </source>
</evidence>
<accession>A0AAD9R7D9</accession>
<dbReference type="InterPro" id="IPR029063">
    <property type="entry name" value="SAM-dependent_MTases_sf"/>
</dbReference>
<dbReference type="PANTHER" id="PTHR11579">
    <property type="entry name" value="PROTEIN-L-ISOASPARTATE O-METHYLTRANSFERASE"/>
    <property type="match status" value="1"/>
</dbReference>
<dbReference type="PANTHER" id="PTHR11579:SF0">
    <property type="entry name" value="PROTEIN-L-ISOASPARTATE(D-ASPARTATE) O-METHYLTRANSFERASE"/>
    <property type="match status" value="1"/>
</dbReference>
<evidence type="ECO:0000256" key="7">
    <source>
        <dbReference type="ARBA" id="ARBA00035815"/>
    </source>
</evidence>
<dbReference type="Proteomes" id="UP001249851">
    <property type="component" value="Unassembled WGS sequence"/>
</dbReference>
<sequence>MSDCLRPLLIISLIYGTASSSNRDTTAGFCKNKGCSKEQTSQPSLPLDKKRVSQAAQRFGMEWRSHGKDNNDLVSQLSRNDILKTQRVIEAMRKVDRGNYCNYSPYMDAPQSIGYGVTISAPHMHAHALEILKDNLFEGAKALDVGSGSGYLTACMAEMVGKTGKVIGIDHISELVEQSKRNIKKGNADLLESGQLVIITGDGRKGFENDAPYDAIHVGAAAYPIPDALIEQLRPGGRLFIPVGPAHGNQWLEQIDKDKDGNVTREKLMGVRYVPLTDRKQQYRD</sequence>
<dbReference type="GO" id="GO:0004719">
    <property type="term" value="F:protein-L-isoaspartate (D-aspartate) O-methyltransferase activity"/>
    <property type="evidence" value="ECO:0007669"/>
    <property type="project" value="UniProtKB-UniRule"/>
</dbReference>
<dbReference type="Pfam" id="PF01135">
    <property type="entry name" value="PCMT"/>
    <property type="match status" value="1"/>
</dbReference>
<dbReference type="NCBIfam" id="TIGR00080">
    <property type="entry name" value="pimt"/>
    <property type="match status" value="1"/>
</dbReference>
<feature type="signal peptide" evidence="9">
    <location>
        <begin position="1"/>
        <end position="19"/>
    </location>
</feature>
<evidence type="ECO:0000256" key="2">
    <source>
        <dbReference type="ARBA" id="ARBA00005369"/>
    </source>
</evidence>
<dbReference type="GO" id="GO:0005737">
    <property type="term" value="C:cytoplasm"/>
    <property type="evidence" value="ECO:0007669"/>
    <property type="project" value="UniProtKB-SubCell"/>
</dbReference>
<feature type="chain" id="PRO_5041901526" description="Protein-L-isoaspartate O-methyltransferase" evidence="9">
    <location>
        <begin position="20"/>
        <end position="285"/>
    </location>
</feature>
<evidence type="ECO:0000256" key="5">
    <source>
        <dbReference type="ARBA" id="ARBA00022679"/>
    </source>
</evidence>
<keyword evidence="5 8" id="KW-0808">Transferase</keyword>
<comment type="similarity">
    <text evidence="2 8">Belongs to the methyltransferase superfamily. L-isoaspartyl/D-aspartyl protein methyltransferase family.</text>
</comment>
<evidence type="ECO:0000256" key="3">
    <source>
        <dbReference type="ARBA" id="ARBA00022490"/>
    </source>
</evidence>
<dbReference type="EMBL" id="JARQWQ010000001">
    <property type="protein sequence ID" value="KAK2574225.1"/>
    <property type="molecule type" value="Genomic_DNA"/>
</dbReference>
<dbReference type="PROSITE" id="PS01279">
    <property type="entry name" value="PCMT"/>
    <property type="match status" value="1"/>
</dbReference>
<keyword evidence="4 8" id="KW-0489">Methyltransferase</keyword>
<dbReference type="CDD" id="cd02440">
    <property type="entry name" value="AdoMet_MTases"/>
    <property type="match status" value="1"/>
</dbReference>
<keyword evidence="3" id="KW-0963">Cytoplasm</keyword>
<keyword evidence="11" id="KW-1185">Reference proteome</keyword>
<comment type="caution">
    <text evidence="10">The sequence shown here is derived from an EMBL/GenBank/DDBJ whole genome shotgun (WGS) entry which is preliminary data.</text>
</comment>
<proteinExistence type="inferred from homology"/>
<protein>
    <recommendedName>
        <fullName evidence="8">Protein-L-isoaspartate O-methyltransferase</fullName>
        <ecNumber evidence="8">2.1.1.77</ecNumber>
    </recommendedName>
</protein>
<dbReference type="GO" id="GO:0032259">
    <property type="term" value="P:methylation"/>
    <property type="evidence" value="ECO:0007669"/>
    <property type="project" value="UniProtKB-KW"/>
</dbReference>
<comment type="subcellular location">
    <subcellularLocation>
        <location evidence="1">Cytoplasm</location>
    </subcellularLocation>
</comment>
<evidence type="ECO:0000256" key="4">
    <source>
        <dbReference type="ARBA" id="ARBA00022603"/>
    </source>
</evidence>
<organism evidence="10 11">
    <name type="scientific">Acropora cervicornis</name>
    <name type="common">Staghorn coral</name>
    <dbReference type="NCBI Taxonomy" id="6130"/>
    <lineage>
        <taxon>Eukaryota</taxon>
        <taxon>Metazoa</taxon>
        <taxon>Cnidaria</taxon>
        <taxon>Anthozoa</taxon>
        <taxon>Hexacorallia</taxon>
        <taxon>Scleractinia</taxon>
        <taxon>Astrocoeniina</taxon>
        <taxon>Acroporidae</taxon>
        <taxon>Acropora</taxon>
    </lineage>
</organism>
<keyword evidence="9" id="KW-0732">Signal</keyword>
<evidence type="ECO:0000313" key="11">
    <source>
        <dbReference type="Proteomes" id="UP001249851"/>
    </source>
</evidence>
<evidence type="ECO:0000256" key="8">
    <source>
        <dbReference type="RuleBase" id="RU003802"/>
    </source>
</evidence>
<gene>
    <name evidence="10" type="ORF">P5673_000363</name>
</gene>
<dbReference type="FunFam" id="3.40.50.150:FF:000027">
    <property type="entry name" value="Protein-L-isoaspartate O-methyltransferase"/>
    <property type="match status" value="1"/>
</dbReference>
<dbReference type="Gene3D" id="3.40.50.150">
    <property type="entry name" value="Vaccinia Virus protein VP39"/>
    <property type="match status" value="1"/>
</dbReference>
<reference evidence="10" key="1">
    <citation type="journal article" date="2023" name="G3 (Bethesda)">
        <title>Whole genome assembly and annotation of the endangered Caribbean coral Acropora cervicornis.</title>
        <authorList>
            <person name="Selwyn J.D."/>
            <person name="Vollmer S.V."/>
        </authorList>
    </citation>
    <scope>NUCLEOTIDE SEQUENCE</scope>
    <source>
        <strain evidence="10">K2</strain>
    </source>
</reference>
<evidence type="ECO:0000256" key="9">
    <source>
        <dbReference type="SAM" id="SignalP"/>
    </source>
</evidence>
<dbReference type="InterPro" id="IPR000682">
    <property type="entry name" value="PCMT"/>
</dbReference>
<dbReference type="AlphaFoldDB" id="A0AAD9R7D9"/>
<dbReference type="SUPFAM" id="SSF53335">
    <property type="entry name" value="S-adenosyl-L-methionine-dependent methyltransferases"/>
    <property type="match status" value="1"/>
</dbReference>